<dbReference type="EMBL" id="MT143650">
    <property type="protein sequence ID" value="QJA99430.1"/>
    <property type="molecule type" value="Genomic_DNA"/>
</dbReference>
<organism evidence="2">
    <name type="scientific">viral metagenome</name>
    <dbReference type="NCBI Taxonomy" id="1070528"/>
    <lineage>
        <taxon>unclassified sequences</taxon>
        <taxon>metagenomes</taxon>
        <taxon>organismal metagenomes</taxon>
    </lineage>
</organism>
<dbReference type="EMBL" id="MT141398">
    <property type="protein sequence ID" value="QJA60162.1"/>
    <property type="molecule type" value="Genomic_DNA"/>
</dbReference>
<evidence type="ECO:0000313" key="3">
    <source>
        <dbReference type="EMBL" id="QJB03232.1"/>
    </source>
</evidence>
<name>A0A6M3LVL1_9ZZZZ</name>
<gene>
    <name evidence="2" type="ORF">MM171A01043_0003</name>
    <name evidence="3" type="ORF">MM171B00841_0009</name>
    <name evidence="1" type="ORF">MM415B01176_0011</name>
</gene>
<sequence>MGVQNVYMLSSVIPTQVKGGKVIAIAGNFETLAADDIDVIYRLCRVPANAVILQMELNCDAIAGFTDANVGLYDTLEQGGAVKDYDCFLDGKDISAGYALGSEINCLETLPIDEIGDQMYEQAGDSAPTPNGEYDLCLTSDAEITAAGTVAVRILMAVSS</sequence>
<dbReference type="EMBL" id="MT143832">
    <property type="protein sequence ID" value="QJB03232.1"/>
    <property type="molecule type" value="Genomic_DNA"/>
</dbReference>
<evidence type="ECO:0000313" key="2">
    <source>
        <dbReference type="EMBL" id="QJA99430.1"/>
    </source>
</evidence>
<dbReference type="AlphaFoldDB" id="A0A6M3LVL1"/>
<reference evidence="2" key="1">
    <citation type="submission" date="2020-03" db="EMBL/GenBank/DDBJ databases">
        <title>The deep terrestrial virosphere.</title>
        <authorList>
            <person name="Holmfeldt K."/>
            <person name="Nilsson E."/>
            <person name="Simone D."/>
            <person name="Lopez-Fernandez M."/>
            <person name="Wu X."/>
            <person name="de Brujin I."/>
            <person name="Lundin D."/>
            <person name="Andersson A."/>
            <person name="Bertilsson S."/>
            <person name="Dopson M."/>
        </authorList>
    </citation>
    <scope>NUCLEOTIDE SEQUENCE</scope>
    <source>
        <strain evidence="2">MM171A01043</strain>
        <strain evidence="3">MM171B00841</strain>
        <strain evidence="1">MM415B01176</strain>
    </source>
</reference>
<proteinExistence type="predicted"/>
<protein>
    <submittedName>
        <fullName evidence="2">Putative structural protein</fullName>
    </submittedName>
</protein>
<accession>A0A6M3LVL1</accession>
<evidence type="ECO:0000313" key="1">
    <source>
        <dbReference type="EMBL" id="QJA60162.1"/>
    </source>
</evidence>